<dbReference type="Pfam" id="PF13469">
    <property type="entry name" value="Sulfotransfer_3"/>
    <property type="match status" value="1"/>
</dbReference>
<evidence type="ECO:0000313" key="2">
    <source>
        <dbReference type="Proteomes" id="UP000193642"/>
    </source>
</evidence>
<accession>A0A1Y2BXE8</accession>
<keyword evidence="2" id="KW-1185">Reference proteome</keyword>
<dbReference type="Gene3D" id="3.40.50.300">
    <property type="entry name" value="P-loop containing nucleotide triphosphate hydrolases"/>
    <property type="match status" value="1"/>
</dbReference>
<dbReference type="Proteomes" id="UP000193642">
    <property type="component" value="Unassembled WGS sequence"/>
</dbReference>
<dbReference type="EMBL" id="MCGO01000040">
    <property type="protein sequence ID" value="ORY39344.1"/>
    <property type="molecule type" value="Genomic_DNA"/>
</dbReference>
<dbReference type="InterPro" id="IPR052736">
    <property type="entry name" value="Stf3_sulfotransferase"/>
</dbReference>
<gene>
    <name evidence="1" type="ORF">BCR33DRAFT_720175</name>
</gene>
<comment type="caution">
    <text evidence="1">The sequence shown here is derived from an EMBL/GenBank/DDBJ whole genome shotgun (WGS) entry which is preliminary data.</text>
</comment>
<organism evidence="1 2">
    <name type="scientific">Rhizoclosmatium globosum</name>
    <dbReference type="NCBI Taxonomy" id="329046"/>
    <lineage>
        <taxon>Eukaryota</taxon>
        <taxon>Fungi</taxon>
        <taxon>Fungi incertae sedis</taxon>
        <taxon>Chytridiomycota</taxon>
        <taxon>Chytridiomycota incertae sedis</taxon>
        <taxon>Chytridiomycetes</taxon>
        <taxon>Chytridiales</taxon>
        <taxon>Chytriomycetaceae</taxon>
        <taxon>Rhizoclosmatium</taxon>
    </lineage>
</organism>
<dbReference type="AlphaFoldDB" id="A0A1Y2BXE8"/>
<sequence>MESVVASHDPPLLYSLLDRFLVLIEWLIGAPVYAIPQRRLGGLLEADGSDQEKVFGRQPLVAAMLAALVGSAAKLTPLRRWTFAKAIEAALRTRRALIKWVLAKKEIADIPLPPPLLVTGLPHAGASLLQRLLACDPGARAFRAFEMDKMLMEDLFPPPSKRGYQDHPNIDREGRIMLDEPRLAPSFYISCFQSHRKDPTDFEDDCMILEHQLYFWSIIDSKVSSLRFNNEYMLEVYIYLKRYLQALTSTYKPKSHIILKSNFHSHSLPSFLSVFPNARIITTHRQIPQVLPSLTLLTARLASLSTSQSTPLPRSTVTSFCTTELKHMSTSLLDLRRRVAQDWFTPFPNIATPPPSSNHAISSKQFFDVSHDALVRDPILTVKAIYKHFDMPFSADFEKAMREYVRMNPPFATRKVMGVEERRRVESAYGIPSMQELQESFADYHSYFGV</sequence>
<dbReference type="InterPro" id="IPR027417">
    <property type="entry name" value="P-loop_NTPase"/>
</dbReference>
<feature type="non-terminal residue" evidence="1">
    <location>
        <position position="450"/>
    </location>
</feature>
<reference evidence="1 2" key="1">
    <citation type="submission" date="2016-07" db="EMBL/GenBank/DDBJ databases">
        <title>Pervasive Adenine N6-methylation of Active Genes in Fungi.</title>
        <authorList>
            <consortium name="DOE Joint Genome Institute"/>
            <person name="Mondo S.J."/>
            <person name="Dannebaum R.O."/>
            <person name="Kuo R.C."/>
            <person name="Labutti K."/>
            <person name="Haridas S."/>
            <person name="Kuo A."/>
            <person name="Salamov A."/>
            <person name="Ahrendt S.R."/>
            <person name="Lipzen A."/>
            <person name="Sullivan W."/>
            <person name="Andreopoulos W.B."/>
            <person name="Clum A."/>
            <person name="Lindquist E."/>
            <person name="Daum C."/>
            <person name="Ramamoorthy G.K."/>
            <person name="Gryganskyi A."/>
            <person name="Culley D."/>
            <person name="Magnuson J.K."/>
            <person name="James T.Y."/>
            <person name="O'Malley M.A."/>
            <person name="Stajich J.E."/>
            <person name="Spatafora J.W."/>
            <person name="Visel A."/>
            <person name="Grigoriev I.V."/>
        </authorList>
    </citation>
    <scope>NUCLEOTIDE SEQUENCE [LARGE SCALE GENOMIC DNA]</scope>
    <source>
        <strain evidence="1 2">JEL800</strain>
    </source>
</reference>
<evidence type="ECO:0000313" key="1">
    <source>
        <dbReference type="EMBL" id="ORY39344.1"/>
    </source>
</evidence>
<dbReference type="SUPFAM" id="SSF52540">
    <property type="entry name" value="P-loop containing nucleoside triphosphate hydrolases"/>
    <property type="match status" value="1"/>
</dbReference>
<name>A0A1Y2BXE8_9FUNG</name>
<dbReference type="PANTHER" id="PTHR36451">
    <property type="entry name" value="PAPS-DEPENDENT SULFOTRANSFERASE STF3"/>
    <property type="match status" value="1"/>
</dbReference>
<dbReference type="PANTHER" id="PTHR36451:SF1">
    <property type="entry name" value="OMEGA-HYDROXY-BETA-DIHYDROMENAQUINONE-9 SULFOTRANSFERASE STF3"/>
    <property type="match status" value="1"/>
</dbReference>
<protein>
    <recommendedName>
        <fullName evidence="3">Sulfotransferase</fullName>
    </recommendedName>
</protein>
<dbReference type="OrthoDB" id="9988765at2759"/>
<proteinExistence type="predicted"/>
<evidence type="ECO:0008006" key="3">
    <source>
        <dbReference type="Google" id="ProtNLM"/>
    </source>
</evidence>